<evidence type="ECO:0000313" key="1">
    <source>
        <dbReference type="EMBL" id="CNU72314.1"/>
    </source>
</evidence>
<evidence type="ECO:0000313" key="2">
    <source>
        <dbReference type="Proteomes" id="UP000042394"/>
    </source>
</evidence>
<organism evidence="1 2">
    <name type="scientific">Salmonella enterica subsp. enterica serovar Bovismorbificans</name>
    <dbReference type="NCBI Taxonomy" id="58097"/>
    <lineage>
        <taxon>Bacteria</taxon>
        <taxon>Pseudomonadati</taxon>
        <taxon>Pseudomonadota</taxon>
        <taxon>Gammaproteobacteria</taxon>
        <taxon>Enterobacterales</taxon>
        <taxon>Enterobacteriaceae</taxon>
        <taxon>Salmonella</taxon>
    </lineage>
</organism>
<gene>
    <name evidence="1" type="ORF">ERS008207_03331</name>
</gene>
<sequence length="102" mass="11829">MHHLFGIFIARFGFLFYVVEVIEHQQSVGQRFGSNRRQFRIVQRINQRMNVVTTLHGAQQFNGFFWGDQRGGGVAFRDSSEKTGFNISGFIYARRNAVDQQV</sequence>
<accession>A0A655DKW4</accession>
<proteinExistence type="predicted"/>
<name>A0A655DKW4_SALET</name>
<dbReference type="Proteomes" id="UP000042394">
    <property type="component" value="Unassembled WGS sequence"/>
</dbReference>
<protein>
    <submittedName>
        <fullName evidence="1">Uncharacterized protein</fullName>
    </submittedName>
</protein>
<reference evidence="1 2" key="1">
    <citation type="submission" date="2015-03" db="EMBL/GenBank/DDBJ databases">
        <authorList>
            <consortium name="Pathogen Informatics"/>
        </authorList>
    </citation>
    <scope>NUCLEOTIDE SEQUENCE [LARGE SCALE GENOMIC DNA]</scope>
    <source>
        <strain evidence="1 2">D4891</strain>
    </source>
</reference>
<dbReference type="AlphaFoldDB" id="A0A655DKW4"/>
<dbReference type="EMBL" id="CQPD01000036">
    <property type="protein sequence ID" value="CNU72314.1"/>
    <property type="molecule type" value="Genomic_DNA"/>
</dbReference>